<dbReference type="Proteomes" id="UP000518300">
    <property type="component" value="Unassembled WGS sequence"/>
</dbReference>
<dbReference type="SMART" id="SM00089">
    <property type="entry name" value="PKD"/>
    <property type="match status" value="1"/>
</dbReference>
<evidence type="ECO:0000259" key="1">
    <source>
        <dbReference type="PROSITE" id="PS50093"/>
    </source>
</evidence>
<dbReference type="InterPro" id="IPR035986">
    <property type="entry name" value="PKD_dom_sf"/>
</dbReference>
<dbReference type="Pfam" id="PF07995">
    <property type="entry name" value="GSDH"/>
    <property type="match status" value="1"/>
</dbReference>
<reference evidence="3 4" key="1">
    <citation type="submission" date="2020-04" db="EMBL/GenBank/DDBJ databases">
        <title>Draft genome of Pyxidicoccus fallax type strain.</title>
        <authorList>
            <person name="Whitworth D.E."/>
        </authorList>
    </citation>
    <scope>NUCLEOTIDE SEQUENCE [LARGE SCALE GENOMIC DNA]</scope>
    <source>
        <strain evidence="3 4">DSM 14698</strain>
    </source>
</reference>
<dbReference type="Gene3D" id="2.120.10.30">
    <property type="entry name" value="TolB, C-terminal domain"/>
    <property type="match status" value="1"/>
</dbReference>
<name>A0A848LCF2_9BACT</name>
<feature type="domain" description="PA14" evidence="2">
    <location>
        <begin position="696"/>
        <end position="822"/>
    </location>
</feature>
<dbReference type="Gene3D" id="3.90.182.10">
    <property type="entry name" value="Toxin - Anthrax Protective Antigen,domain 1"/>
    <property type="match status" value="1"/>
</dbReference>
<dbReference type="PANTHER" id="PTHR19328:SF13">
    <property type="entry name" value="HIPL1 PROTEIN"/>
    <property type="match status" value="1"/>
</dbReference>
<keyword evidence="4" id="KW-1185">Reference proteome</keyword>
<dbReference type="CDD" id="cd00146">
    <property type="entry name" value="PKD"/>
    <property type="match status" value="1"/>
</dbReference>
<dbReference type="Pfam" id="PF18911">
    <property type="entry name" value="PKD_4"/>
    <property type="match status" value="1"/>
</dbReference>
<dbReference type="PANTHER" id="PTHR19328">
    <property type="entry name" value="HEDGEHOG-INTERACTING PROTEIN"/>
    <property type="match status" value="1"/>
</dbReference>
<dbReference type="SMART" id="SM00758">
    <property type="entry name" value="PA14"/>
    <property type="match status" value="1"/>
</dbReference>
<dbReference type="InterPro" id="IPR013783">
    <property type="entry name" value="Ig-like_fold"/>
</dbReference>
<dbReference type="InterPro" id="IPR037524">
    <property type="entry name" value="PA14/GLEYA"/>
</dbReference>
<gene>
    <name evidence="3" type="ORF">HG543_14975</name>
</gene>
<dbReference type="SUPFAM" id="SSF56988">
    <property type="entry name" value="Anthrax protective antigen"/>
    <property type="match status" value="1"/>
</dbReference>
<feature type="domain" description="PKD" evidence="1">
    <location>
        <begin position="425"/>
        <end position="507"/>
    </location>
</feature>
<dbReference type="InterPro" id="IPR012938">
    <property type="entry name" value="Glc/Sorbosone_DH"/>
</dbReference>
<dbReference type="InterPro" id="IPR022409">
    <property type="entry name" value="PKD/Chitinase_dom"/>
</dbReference>
<dbReference type="Pfam" id="PF07691">
    <property type="entry name" value="PA14"/>
    <property type="match status" value="1"/>
</dbReference>
<dbReference type="EMBL" id="JABBJJ010000057">
    <property type="protein sequence ID" value="NMO16144.1"/>
    <property type="molecule type" value="Genomic_DNA"/>
</dbReference>
<comment type="caution">
    <text evidence="3">The sequence shown here is derived from an EMBL/GenBank/DDBJ whole genome shotgun (WGS) entry which is preliminary data.</text>
</comment>
<dbReference type="InterPro" id="IPR011658">
    <property type="entry name" value="PA14_dom"/>
</dbReference>
<proteinExistence type="predicted"/>
<dbReference type="Gene3D" id="2.60.40.10">
    <property type="entry name" value="Immunoglobulins"/>
    <property type="match status" value="2"/>
</dbReference>
<protein>
    <submittedName>
        <fullName evidence="3">PKD domain-containing protein</fullName>
    </submittedName>
</protein>
<organism evidence="3 4">
    <name type="scientific">Pyxidicoccus fallax</name>
    <dbReference type="NCBI Taxonomy" id="394095"/>
    <lineage>
        <taxon>Bacteria</taxon>
        <taxon>Pseudomonadati</taxon>
        <taxon>Myxococcota</taxon>
        <taxon>Myxococcia</taxon>
        <taxon>Myxococcales</taxon>
        <taxon>Cystobacterineae</taxon>
        <taxon>Myxococcaceae</taxon>
        <taxon>Pyxidicoccus</taxon>
    </lineage>
</organism>
<dbReference type="InterPro" id="IPR000601">
    <property type="entry name" value="PKD_dom"/>
</dbReference>
<dbReference type="InterPro" id="IPR011042">
    <property type="entry name" value="6-blade_b-propeller_TolB-like"/>
</dbReference>
<sequence length="822" mass="87271">MRAPGRWPHGSAVCLFVCLFWSLSAGARLPSASALPAGFTQEVVVSGLAYPTAFAALPDGSLLIAEKAGVVRLFKHGVLQSTPFIDLRERVNSHHDRGLLGLTVDPGYASNGFVYLLYTYDDDATDDTGPKTARLSRYTAAGDTASPASEYVLLGTVVGSSCNHFPPGTDCIPSDSASHSVGSVRFAGDGTLFVSLGDGARYDGVDDDALRAQDLDSLAGKVLRITPLGRGVSSNPFWTGDAGANRSKVWAYGLRNPYRFNLRPGSDIPYLGDVGWNTYEELGVASAGANFGWPCYEGYFRQPGYEPKPLCQLLYGQGPSGVKPPLHAWNHSAGRTATGGAFYTGAAYPEAWRGAYFFADYGEQWIGALRVDAQDNLIPGSVTTFATDVGGVVALDVGPDTNLYLVDILAGEVRRIRYTAGNTPPTAMASATPSQGDVPLHVRFSSAGSNDPDGDPLQYTWDFGDGSAPSDLAHPEHTYSTAGVYMARLSVSDGRGGVHSAMVRISVGNSAPVVTLTAPSPSYRFRVGDVVTYAGSATDAEDGPIPDARLSWTITLHHCAGVDCHTHPYATSTGPSGSFTVADHGDQVFFELTLTATDSAGLSGSSTVTVHPLTVQVRLETSPPGLRLVFDGQAATAPFVRPVIVGSTHTLHAPSPQGEAVFQGWADGGPASRSIVAGTTDATYTAFFAPAVPSDCPLGTYRAEYFNNRDLVGPPALVRCESAPLSHDWGAGSPAPPWVGVDGFSVRWTGRFSLRSGGYFFTAEADDGVRVYVNGTRIIDAWRDQSPTTYLAWRYLGSGTHRVVMEYYENGGGAMARLRWFR</sequence>
<evidence type="ECO:0000259" key="2">
    <source>
        <dbReference type="PROSITE" id="PS51820"/>
    </source>
</evidence>
<evidence type="ECO:0000313" key="3">
    <source>
        <dbReference type="EMBL" id="NMO16144.1"/>
    </source>
</evidence>
<dbReference type="SUPFAM" id="SSF50952">
    <property type="entry name" value="Soluble quinoprotein glucose dehydrogenase"/>
    <property type="match status" value="1"/>
</dbReference>
<dbReference type="PROSITE" id="PS50093">
    <property type="entry name" value="PKD"/>
    <property type="match status" value="1"/>
</dbReference>
<dbReference type="InterPro" id="IPR011041">
    <property type="entry name" value="Quinoprot_gluc/sorb_DH_b-prop"/>
</dbReference>
<accession>A0A848LCF2</accession>
<dbReference type="SUPFAM" id="SSF49299">
    <property type="entry name" value="PKD domain"/>
    <property type="match status" value="1"/>
</dbReference>
<dbReference type="PROSITE" id="PS51820">
    <property type="entry name" value="PA14"/>
    <property type="match status" value="1"/>
</dbReference>
<dbReference type="AlphaFoldDB" id="A0A848LCF2"/>
<evidence type="ECO:0000313" key="4">
    <source>
        <dbReference type="Proteomes" id="UP000518300"/>
    </source>
</evidence>